<dbReference type="Proteomes" id="UP000198964">
    <property type="component" value="Unassembled WGS sequence"/>
</dbReference>
<protein>
    <recommendedName>
        <fullName evidence="4">Oligosaccharide repeat unit polymerase</fullName>
    </recommendedName>
</protein>
<proteinExistence type="predicted"/>
<keyword evidence="1" id="KW-1133">Transmembrane helix</keyword>
<feature type="transmembrane region" description="Helical" evidence="1">
    <location>
        <begin position="376"/>
        <end position="399"/>
    </location>
</feature>
<feature type="transmembrane region" description="Helical" evidence="1">
    <location>
        <begin position="411"/>
        <end position="432"/>
    </location>
</feature>
<dbReference type="EMBL" id="FONW01000007">
    <property type="protein sequence ID" value="SFF46465.1"/>
    <property type="molecule type" value="Genomic_DNA"/>
</dbReference>
<feature type="transmembrane region" description="Helical" evidence="1">
    <location>
        <begin position="80"/>
        <end position="97"/>
    </location>
</feature>
<keyword evidence="1" id="KW-0472">Membrane</keyword>
<name>A0A1I2IVN6_9BACT</name>
<feature type="transmembrane region" description="Helical" evidence="1">
    <location>
        <begin position="6"/>
        <end position="23"/>
    </location>
</feature>
<reference evidence="2 3" key="1">
    <citation type="submission" date="2016-10" db="EMBL/GenBank/DDBJ databases">
        <authorList>
            <person name="de Groot N.N."/>
        </authorList>
    </citation>
    <scope>NUCLEOTIDE SEQUENCE [LARGE SCALE GENOMIC DNA]</scope>
    <source>
        <strain evidence="2 3">CGMCC 1.9156</strain>
    </source>
</reference>
<evidence type="ECO:0000256" key="1">
    <source>
        <dbReference type="SAM" id="Phobius"/>
    </source>
</evidence>
<feature type="transmembrane region" description="Helical" evidence="1">
    <location>
        <begin position="245"/>
        <end position="264"/>
    </location>
</feature>
<feature type="transmembrane region" description="Helical" evidence="1">
    <location>
        <begin position="216"/>
        <end position="233"/>
    </location>
</feature>
<keyword evidence="3" id="KW-1185">Reference proteome</keyword>
<feature type="transmembrane region" description="Helical" evidence="1">
    <location>
        <begin position="51"/>
        <end position="74"/>
    </location>
</feature>
<feature type="transmembrane region" description="Helical" evidence="1">
    <location>
        <begin position="194"/>
        <end position="210"/>
    </location>
</feature>
<feature type="transmembrane region" description="Helical" evidence="1">
    <location>
        <begin position="438"/>
        <end position="456"/>
    </location>
</feature>
<accession>A0A1I2IVN6</accession>
<keyword evidence="1" id="KW-0812">Transmembrane</keyword>
<evidence type="ECO:0000313" key="2">
    <source>
        <dbReference type="EMBL" id="SFF46465.1"/>
    </source>
</evidence>
<feature type="transmembrane region" description="Helical" evidence="1">
    <location>
        <begin position="122"/>
        <end position="146"/>
    </location>
</feature>
<evidence type="ECO:0000313" key="3">
    <source>
        <dbReference type="Proteomes" id="UP000198964"/>
    </source>
</evidence>
<organism evidence="2 3">
    <name type="scientific">Sunxiuqinia elliptica</name>
    <dbReference type="NCBI Taxonomy" id="655355"/>
    <lineage>
        <taxon>Bacteria</taxon>
        <taxon>Pseudomonadati</taxon>
        <taxon>Bacteroidota</taxon>
        <taxon>Bacteroidia</taxon>
        <taxon>Marinilabiliales</taxon>
        <taxon>Prolixibacteraceae</taxon>
        <taxon>Sunxiuqinia</taxon>
    </lineage>
</organism>
<dbReference type="STRING" id="655355.SAMN05216283_10712"/>
<sequence length="462" mass="53160">MIFKSFHIVLIQIVIIIIVLFPVEHLSTIKWITSYLFLFAILKSSNKVSPITWLMGIWNIIFINAYSGIIIYHSSFNHSALFYLLCTLFIFALGYFLPNKTNTTAILASNFKSNLTKNESKLITILSYFSIIGGIFIFIDIVVLSGGSISNFSALRLLMSDRDVSIYGQLAAIFLAGSFPALITLILFEYKKQTFLLISVMALAIGSIVTAGRQNIFQIFLICILAVLIKYRYNLKFKINWATRFLSFIVVGLVITYLIILSLTRDISSMDKNKMIGYANTNNLTYSEDFKKLSNAIPIEASNFIADFTFYFSEEIIVYSDAFKHNRYPIVNIDFLQFFPFFERQLHKLGLRENTLEYRMKNLWKKNYQSSVFNSAWGTSVLFLLKCFGYIGGLIVVFLHGLFSQYIFRSFTICPCFSTTLALVANNLILFYTAITPITQEISFMFFMFLSFFILFRKKIRT</sequence>
<feature type="transmembrane region" description="Helical" evidence="1">
    <location>
        <begin position="166"/>
        <end position="187"/>
    </location>
</feature>
<dbReference type="AlphaFoldDB" id="A0A1I2IVN6"/>
<gene>
    <name evidence="2" type="ORF">SAMN05216283_10712</name>
</gene>
<evidence type="ECO:0008006" key="4">
    <source>
        <dbReference type="Google" id="ProtNLM"/>
    </source>
</evidence>